<name>A0A2P2KJX4_RHIMU</name>
<sequence>MRNSGLLAYLQTLSKSDLAWKSLEVIPSLVLQIGGN</sequence>
<dbReference type="AlphaFoldDB" id="A0A2P2KJX4"/>
<dbReference type="EMBL" id="GGEC01025524">
    <property type="protein sequence ID" value="MBX06008.1"/>
    <property type="molecule type" value="Transcribed_RNA"/>
</dbReference>
<evidence type="ECO:0000313" key="1">
    <source>
        <dbReference type="EMBL" id="MBX06008.1"/>
    </source>
</evidence>
<organism evidence="1">
    <name type="scientific">Rhizophora mucronata</name>
    <name type="common">Asiatic mangrove</name>
    <dbReference type="NCBI Taxonomy" id="61149"/>
    <lineage>
        <taxon>Eukaryota</taxon>
        <taxon>Viridiplantae</taxon>
        <taxon>Streptophyta</taxon>
        <taxon>Embryophyta</taxon>
        <taxon>Tracheophyta</taxon>
        <taxon>Spermatophyta</taxon>
        <taxon>Magnoliopsida</taxon>
        <taxon>eudicotyledons</taxon>
        <taxon>Gunneridae</taxon>
        <taxon>Pentapetalae</taxon>
        <taxon>rosids</taxon>
        <taxon>fabids</taxon>
        <taxon>Malpighiales</taxon>
        <taxon>Rhizophoraceae</taxon>
        <taxon>Rhizophora</taxon>
    </lineage>
</organism>
<protein>
    <submittedName>
        <fullName evidence="1">Uncharacterized protein</fullName>
    </submittedName>
</protein>
<reference evidence="1" key="1">
    <citation type="submission" date="2018-02" db="EMBL/GenBank/DDBJ databases">
        <title>Rhizophora mucronata_Transcriptome.</title>
        <authorList>
            <person name="Meera S.P."/>
            <person name="Sreeshan A."/>
            <person name="Augustine A."/>
        </authorList>
    </citation>
    <scope>NUCLEOTIDE SEQUENCE</scope>
    <source>
        <tissue evidence="1">Leaf</tissue>
    </source>
</reference>
<proteinExistence type="predicted"/>
<accession>A0A2P2KJX4</accession>